<dbReference type="InterPro" id="IPR022672">
    <property type="entry name" value="Hexokinase_N"/>
</dbReference>
<evidence type="ECO:0000313" key="12">
    <source>
        <dbReference type="EMBL" id="KAK9756569.1"/>
    </source>
</evidence>
<dbReference type="InterPro" id="IPR022673">
    <property type="entry name" value="Hexokinase_C"/>
</dbReference>
<dbReference type="GO" id="GO:0004340">
    <property type="term" value="F:glucokinase activity"/>
    <property type="evidence" value="ECO:0007669"/>
    <property type="project" value="TreeGrafter"/>
</dbReference>
<evidence type="ECO:0000256" key="3">
    <source>
        <dbReference type="ARBA" id="ARBA00009225"/>
    </source>
</evidence>
<dbReference type="FunFam" id="3.30.420.40:FF:000034">
    <property type="entry name" value="Phosphotransferase"/>
    <property type="match status" value="1"/>
</dbReference>
<dbReference type="PANTHER" id="PTHR19443:SF63">
    <property type="entry name" value="HEXOKINASE-LIKE 1 PROTEIN-RELATED"/>
    <property type="match status" value="1"/>
</dbReference>
<evidence type="ECO:0000259" key="11">
    <source>
        <dbReference type="Pfam" id="PF03727"/>
    </source>
</evidence>
<dbReference type="EC" id="2.7.1.-" evidence="9"/>
<dbReference type="Pfam" id="PF00349">
    <property type="entry name" value="Hexokinase_1"/>
    <property type="match status" value="1"/>
</dbReference>
<feature type="domain" description="Hexokinase C-terminal" evidence="11">
    <location>
        <begin position="252"/>
        <end position="491"/>
    </location>
</feature>
<keyword evidence="7 9" id="KW-0067">ATP-binding</keyword>
<dbReference type="GO" id="GO:0005829">
    <property type="term" value="C:cytosol"/>
    <property type="evidence" value="ECO:0007669"/>
    <property type="project" value="TreeGrafter"/>
</dbReference>
<dbReference type="GO" id="GO:0006096">
    <property type="term" value="P:glycolytic process"/>
    <property type="evidence" value="ECO:0007669"/>
    <property type="project" value="UniProtKB-KW"/>
</dbReference>
<comment type="pathway">
    <text evidence="2">Carbohydrate metabolism; hexose metabolism.</text>
</comment>
<feature type="domain" description="Hexokinase N-terminal" evidence="10">
    <location>
        <begin position="46"/>
        <end position="245"/>
    </location>
</feature>
<dbReference type="PROSITE" id="PS00378">
    <property type="entry name" value="HEXOKINASE_1"/>
    <property type="match status" value="1"/>
</dbReference>
<organism evidence="12 13">
    <name type="scientific">Saponaria officinalis</name>
    <name type="common">Common soapwort</name>
    <name type="synonym">Lychnis saponaria</name>
    <dbReference type="NCBI Taxonomy" id="3572"/>
    <lineage>
        <taxon>Eukaryota</taxon>
        <taxon>Viridiplantae</taxon>
        <taxon>Streptophyta</taxon>
        <taxon>Embryophyta</taxon>
        <taxon>Tracheophyta</taxon>
        <taxon>Spermatophyta</taxon>
        <taxon>Magnoliopsida</taxon>
        <taxon>eudicotyledons</taxon>
        <taxon>Gunneridae</taxon>
        <taxon>Pentapetalae</taxon>
        <taxon>Caryophyllales</taxon>
        <taxon>Caryophyllaceae</taxon>
        <taxon>Caryophylleae</taxon>
        <taxon>Saponaria</taxon>
    </lineage>
</organism>
<comment type="caution">
    <text evidence="12">The sequence shown here is derived from an EMBL/GenBank/DDBJ whole genome shotgun (WGS) entry which is preliminary data.</text>
</comment>
<proteinExistence type="inferred from homology"/>
<dbReference type="GO" id="GO:0008865">
    <property type="term" value="F:fructokinase activity"/>
    <property type="evidence" value="ECO:0007669"/>
    <property type="project" value="TreeGrafter"/>
</dbReference>
<dbReference type="Pfam" id="PF03727">
    <property type="entry name" value="Hexokinase_2"/>
    <property type="match status" value="1"/>
</dbReference>
<comment type="similarity">
    <text evidence="3 9">Belongs to the hexokinase family.</text>
</comment>
<sequence>MAIQACAGSSTAAGSLCITRSSSQPNSRMAVRSSSGSHSSVSDSILSKLKKACGTPLPVLRHVADAIGNDMRGGLVVDGGSDLKMILSYVHALPSWNEEGLFYALDLGGTNFRVLRVQLGGKHGRVIAIESEQVSIPQELMFGTSEELFNFIALGLAQFVEKEGGKFHLPQGRKRELGFTFSFPVKQTSIDSGVLIKWTKGFAVSGTEGRDVVACLNEAMERLGLEMQVPALVNDTVGTLAGARYWDDDVMVAVILGTGTNACYVEKTDAILKLYTPNSKSGTTIVNTEWGAFSTGLPLTEFDNDMDVVSINPGEQIFEKTISGMYLGEIVRRVLVRMAEEGSLFGSNVPDKLRTPFSLRTPHICTMQQDKSDDLEAVGSILYNETGVESSISASRIVIDVCDTIARRGGRLAGAGIVGILQKMEEETKGLVFGKRTVVAMDGGLYENYPQYRNYLQDAVTELLGPDLRENLVIEHSKDGSGIGAALLAAVNSKYRHDI</sequence>
<keyword evidence="13" id="KW-1185">Reference proteome</keyword>
<dbReference type="PANTHER" id="PTHR19443">
    <property type="entry name" value="HEXOKINASE"/>
    <property type="match status" value="1"/>
</dbReference>
<evidence type="ECO:0000256" key="6">
    <source>
        <dbReference type="ARBA" id="ARBA00022777"/>
    </source>
</evidence>
<reference evidence="12" key="1">
    <citation type="submission" date="2024-03" db="EMBL/GenBank/DDBJ databases">
        <title>WGS assembly of Saponaria officinalis var. Norfolk2.</title>
        <authorList>
            <person name="Jenkins J."/>
            <person name="Shu S."/>
            <person name="Grimwood J."/>
            <person name="Barry K."/>
            <person name="Goodstein D."/>
            <person name="Schmutz J."/>
            <person name="Leebens-Mack J."/>
            <person name="Osbourn A."/>
        </authorList>
    </citation>
    <scope>NUCLEOTIDE SEQUENCE [LARGE SCALE GENOMIC DNA]</scope>
    <source>
        <strain evidence="12">JIC</strain>
    </source>
</reference>
<dbReference type="AlphaFoldDB" id="A0AAW1NG07"/>
<keyword evidence="8 9" id="KW-0324">Glycolysis</keyword>
<dbReference type="InterPro" id="IPR001312">
    <property type="entry name" value="Hexokinase"/>
</dbReference>
<gene>
    <name evidence="12" type="ORF">RND81_01G107100</name>
</gene>
<dbReference type="EMBL" id="JBDFQZ010000001">
    <property type="protein sequence ID" value="KAK9756569.1"/>
    <property type="molecule type" value="Genomic_DNA"/>
</dbReference>
<dbReference type="PROSITE" id="PS51748">
    <property type="entry name" value="HEXOKINASE_2"/>
    <property type="match status" value="1"/>
</dbReference>
<accession>A0AAW1NG07</accession>
<evidence type="ECO:0000256" key="9">
    <source>
        <dbReference type="RuleBase" id="RU362007"/>
    </source>
</evidence>
<evidence type="ECO:0000256" key="1">
    <source>
        <dbReference type="ARBA" id="ARBA00004888"/>
    </source>
</evidence>
<dbReference type="GO" id="GO:0005524">
    <property type="term" value="F:ATP binding"/>
    <property type="evidence" value="ECO:0007669"/>
    <property type="project" value="UniProtKB-UniRule"/>
</dbReference>
<dbReference type="InterPro" id="IPR043129">
    <property type="entry name" value="ATPase_NBD"/>
</dbReference>
<dbReference type="Gene3D" id="3.40.367.20">
    <property type="match status" value="1"/>
</dbReference>
<dbReference type="GO" id="GO:0001678">
    <property type="term" value="P:intracellular glucose homeostasis"/>
    <property type="evidence" value="ECO:0007669"/>
    <property type="project" value="InterPro"/>
</dbReference>
<dbReference type="GO" id="GO:0005739">
    <property type="term" value="C:mitochondrion"/>
    <property type="evidence" value="ECO:0007669"/>
    <property type="project" value="TreeGrafter"/>
</dbReference>
<dbReference type="InterPro" id="IPR019807">
    <property type="entry name" value="Hexokinase_BS"/>
</dbReference>
<evidence type="ECO:0000259" key="10">
    <source>
        <dbReference type="Pfam" id="PF00349"/>
    </source>
</evidence>
<comment type="pathway">
    <text evidence="1">Carbohydrate degradation; glycolysis; D-glyceraldehyde 3-phosphate and glycerone phosphate from D-glucose: step 1/4.</text>
</comment>
<dbReference type="GO" id="GO:0005536">
    <property type="term" value="F:D-glucose binding"/>
    <property type="evidence" value="ECO:0007669"/>
    <property type="project" value="InterPro"/>
</dbReference>
<dbReference type="CDD" id="cd24020">
    <property type="entry name" value="ASKHA_NBD_HK_plant"/>
    <property type="match status" value="1"/>
</dbReference>
<dbReference type="SUPFAM" id="SSF53067">
    <property type="entry name" value="Actin-like ATPase domain"/>
    <property type="match status" value="2"/>
</dbReference>
<keyword evidence="4 9" id="KW-0808">Transferase</keyword>
<evidence type="ECO:0000313" key="13">
    <source>
        <dbReference type="Proteomes" id="UP001443914"/>
    </source>
</evidence>
<evidence type="ECO:0000256" key="8">
    <source>
        <dbReference type="ARBA" id="ARBA00023152"/>
    </source>
</evidence>
<dbReference type="GO" id="GO:0006006">
    <property type="term" value="P:glucose metabolic process"/>
    <property type="evidence" value="ECO:0007669"/>
    <property type="project" value="TreeGrafter"/>
</dbReference>
<name>A0AAW1NG07_SAPOF</name>
<evidence type="ECO:0000256" key="4">
    <source>
        <dbReference type="ARBA" id="ARBA00022679"/>
    </source>
</evidence>
<keyword evidence="5 9" id="KW-0547">Nucleotide-binding</keyword>
<dbReference type="Proteomes" id="UP001443914">
    <property type="component" value="Unassembled WGS sequence"/>
</dbReference>
<protein>
    <recommendedName>
        <fullName evidence="9">Phosphotransferase</fullName>
        <ecNumber evidence="9">2.7.1.-</ecNumber>
    </recommendedName>
</protein>
<keyword evidence="6 9" id="KW-0418">Kinase</keyword>
<evidence type="ECO:0000256" key="7">
    <source>
        <dbReference type="ARBA" id="ARBA00022840"/>
    </source>
</evidence>
<dbReference type="Gene3D" id="3.30.420.40">
    <property type="match status" value="1"/>
</dbReference>
<dbReference type="PRINTS" id="PR00475">
    <property type="entry name" value="HEXOKINASE"/>
</dbReference>
<evidence type="ECO:0000256" key="5">
    <source>
        <dbReference type="ARBA" id="ARBA00022741"/>
    </source>
</evidence>
<evidence type="ECO:0000256" key="2">
    <source>
        <dbReference type="ARBA" id="ARBA00005028"/>
    </source>
</evidence>